<feature type="transmembrane region" description="Helical" evidence="14">
    <location>
        <begin position="1038"/>
        <end position="1059"/>
    </location>
</feature>
<organism evidence="16 17">
    <name type="scientific">Mytilus edulis</name>
    <name type="common">Blue mussel</name>
    <dbReference type="NCBI Taxonomy" id="6550"/>
    <lineage>
        <taxon>Eukaryota</taxon>
        <taxon>Metazoa</taxon>
        <taxon>Spiralia</taxon>
        <taxon>Lophotrochozoa</taxon>
        <taxon>Mollusca</taxon>
        <taxon>Bivalvia</taxon>
        <taxon>Autobranchia</taxon>
        <taxon>Pteriomorphia</taxon>
        <taxon>Mytilida</taxon>
        <taxon>Mytiloidea</taxon>
        <taxon>Mytilidae</taxon>
        <taxon>Mytilinae</taxon>
        <taxon>Mytilus</taxon>
    </lineage>
</organism>
<dbReference type="Pfam" id="PF01477">
    <property type="entry name" value="PLAT"/>
    <property type="match status" value="1"/>
</dbReference>
<sequence>MSTTGELFSIALDVGTGSQVSYRLDFADGTINSTENIYTAPNAGYLFEKSYDQVGVYEVNILANGTFNSEKQNVTIYVQEKILEFDTPGEYNMVVNGSNEVSYEIFKKMFIILKFPCTYPDVKIYGLSHAVVDPTKVYASDNAVIRAVSDTYCDPLQTVLFDWTISPMDPSMDEVTLDTSTLPYLILPANSLDYGLYQVNVTVLIQNYLEFNDTDTTYIEIKQTPLVLLMKGDDLRTIRSNSSLVMNASWSYDPDYPLKGIQYNFTWYCWYPSSGLYEFDINTTVLHEIGSASCFPTLDLANANWTILTIPNALLNGTDYYFVGKMTSGNRLEAKAQQVKILGANLPELVLKCMENCVDVVSPSLHVRFKGLCETCTMKNRLSIDYNWRLFKLGASGPVEIMDFATWTDTGVKGANIRINKGFLKPGQDYLIQLESGAAHTVKHLHVALPPYDGSCWSDITVGQAFSSKFTFSCGGWLDEGTRPARDPVVDSNYLYGYTFTFSYQVMDAVENPIVPFFQVSGSEVDTPGVVLPSGKTEYDHIVRIIVDVTDKQNCYTNWTLDIQVTPFSEDSGHDVMEGFENNVCVRERDMSCILTFCDGLADTNTSHVKDVKLKDELINSLFNNKDLIQDGLHMKQTTSVLSKLTESTDEMSMESQAQMRNLFTGMVSSAQTTLSPMLSLEEKENMASDLLSSVTRFCQNTKYPPECTTGDCDQKLVQGNFAVELIDILHNLTGLLLQGNVAGESSTVIYVAEGDTKYQAQRRESLSLINMTMDFAEFKTIVTKSLPEEVTELETVDLEMMTSDNLYTVDQSTSSVKSQVTTFELLKDAGERIKVADLPAEIEVYSYPNGLNNLNYTYVNLSATTDSPMFFIELRLNETNVVPVLIVRPDDTTANITYYVRKGGIPSQHTYDMKGFILTDSEVEDSTNSYLVKMDISGLWTGRERLPTMVYIGLEADYNITEVSPMAEVAVLVLGCYYWSEQDKQWSQRGVKLGPVDNTTGVACQTNHLSAFGMNMFVPPNTIDFSTVFSKFSTDNLAVLITVGLVLLAYFLLLIPVIRADKRDFKKWAIYPLTDNVITDVYHYQVSVYTGVRQNSGTTSKVYFVLGGEDGDTEVRLLQDQEKRPMLSGSVNNYLLSVPEPLGNLLFLRIWLDNTKIDDWLLNMILVRDVQTGERKSKPHTHASTVQVESNHKEEKKRDSMAQFNRELDCASPSNIDTRFTPSPQPARDEEKTIEKERKHSENEKKKGKSKYPLPHWCIYIAWVMFALSVLAAGFFTVLYSMEWGSNKSSKWLTSFLLSFIESVILVQPLKVIVLAIVIALVLKTVDADDSVEEVFLIGESPKTRLYPEHRQEFVHDPVDVENIVEAREHRLKMNRLFEVMRKIFIYVVYLCVVAVLAYENRDPNSYPTYRNLNDIFITPSTKYDKSFSNLQSTRDFYEWMENIVLPGLYSNGWLNDSITDLAPFIIDNTFYRLGSPRIRQARIRNDDCKAPIQIRDYMNDCYPSYGTKTYESRNYEESWVEVTTNTSSEEAWVYKDTFDLDGMPTVGRYASYSGGGYVVNLGASTETANDTLQYIKETKWIDKKTRGLFIEFNLFNPNVNLFCAVILLLEYPPTGSVFPYWEVNPIVMYRYVGPSAVFLFVFDFIFAAFTLYYLIEFIKELRKKGWRGYFSGLWNVVDFINIVLSIICCAFYGMHFVITKLVLDKFHKNRGMFISEITISTKTIID</sequence>
<dbReference type="PRINTS" id="PR01433">
    <property type="entry name" value="POLYCYSTIN2"/>
</dbReference>
<dbReference type="Pfam" id="PF00801">
    <property type="entry name" value="PKD"/>
    <property type="match status" value="1"/>
</dbReference>
<dbReference type="InterPro" id="IPR046791">
    <property type="entry name" value="Polycystin_dom"/>
</dbReference>
<comment type="caution">
    <text evidence="12">Lacks conserved residue(s) required for the propagation of feature annotation.</text>
</comment>
<dbReference type="Gene3D" id="2.60.220.50">
    <property type="match status" value="1"/>
</dbReference>
<feature type="region of interest" description="Disordered" evidence="13">
    <location>
        <begin position="1174"/>
        <end position="1251"/>
    </location>
</feature>
<feature type="transmembrane region" description="Helical" evidence="14">
    <location>
        <begin position="1638"/>
        <end position="1657"/>
    </location>
</feature>
<dbReference type="GO" id="GO:0005262">
    <property type="term" value="F:calcium channel activity"/>
    <property type="evidence" value="ECO:0007669"/>
    <property type="project" value="TreeGrafter"/>
</dbReference>
<feature type="transmembrane region" description="Helical" evidence="14">
    <location>
        <begin position="1381"/>
        <end position="1400"/>
    </location>
</feature>
<feature type="transmembrane region" description="Helical" evidence="14">
    <location>
        <begin position="1258"/>
        <end position="1281"/>
    </location>
</feature>
<keyword evidence="5" id="KW-0732">Signal</keyword>
<dbReference type="SUPFAM" id="SSF49723">
    <property type="entry name" value="Lipase/lipooxygenase domain (PLAT/LH2 domain)"/>
    <property type="match status" value="1"/>
</dbReference>
<dbReference type="SUPFAM" id="SSF49299">
    <property type="entry name" value="PKD domain"/>
    <property type="match status" value="1"/>
</dbReference>
<name>A0A8S3TBK0_MYTED</name>
<evidence type="ECO:0000256" key="8">
    <source>
        <dbReference type="ARBA" id="ARBA00023136"/>
    </source>
</evidence>
<evidence type="ECO:0000256" key="10">
    <source>
        <dbReference type="ARBA" id="ARBA00023273"/>
    </source>
</evidence>
<dbReference type="InterPro" id="IPR000601">
    <property type="entry name" value="PKD_dom"/>
</dbReference>
<dbReference type="GO" id="GO:0060170">
    <property type="term" value="C:ciliary membrane"/>
    <property type="evidence" value="ECO:0007669"/>
    <property type="project" value="UniProtKB-SubCell"/>
</dbReference>
<reference evidence="16" key="1">
    <citation type="submission" date="2021-03" db="EMBL/GenBank/DDBJ databases">
        <authorList>
            <person name="Bekaert M."/>
        </authorList>
    </citation>
    <scope>NUCLEOTIDE SEQUENCE</scope>
</reference>
<dbReference type="Pfam" id="PF20519">
    <property type="entry name" value="Polycystin_dom"/>
    <property type="match status" value="1"/>
</dbReference>
<dbReference type="InterPro" id="IPR027359">
    <property type="entry name" value="Volt_channel_dom_sf"/>
</dbReference>
<keyword evidence="10" id="KW-0966">Cell projection</keyword>
<comment type="subcellular location">
    <subcellularLocation>
        <location evidence="1">Cell projection</location>
        <location evidence="1">Cilium membrane</location>
        <topology evidence="1">Multi-pass membrane protein</topology>
    </subcellularLocation>
</comment>
<evidence type="ECO:0000256" key="9">
    <source>
        <dbReference type="ARBA" id="ARBA00023180"/>
    </source>
</evidence>
<dbReference type="InterPro" id="IPR036392">
    <property type="entry name" value="PLAT/LH2_dom_sf"/>
</dbReference>
<dbReference type="SMART" id="SM00303">
    <property type="entry name" value="GPS"/>
    <property type="match status" value="1"/>
</dbReference>
<evidence type="ECO:0000256" key="14">
    <source>
        <dbReference type="SAM" id="Phobius"/>
    </source>
</evidence>
<dbReference type="SMART" id="SM00308">
    <property type="entry name" value="LH2"/>
    <property type="match status" value="1"/>
</dbReference>
<evidence type="ECO:0000259" key="15">
    <source>
        <dbReference type="PROSITE" id="PS50095"/>
    </source>
</evidence>
<dbReference type="InterPro" id="IPR002859">
    <property type="entry name" value="PKD/REJ-like"/>
</dbReference>
<dbReference type="InterPro" id="IPR000203">
    <property type="entry name" value="GPS"/>
</dbReference>
<keyword evidence="8 14" id="KW-0472">Membrane</keyword>
<dbReference type="Gene3D" id="2.60.60.20">
    <property type="entry name" value="PLAT/LH2 domain"/>
    <property type="match status" value="1"/>
</dbReference>
<gene>
    <name evidence="16" type="ORF">MEDL_43988</name>
</gene>
<evidence type="ECO:0000256" key="12">
    <source>
        <dbReference type="PROSITE-ProRule" id="PRU00152"/>
    </source>
</evidence>
<evidence type="ECO:0000256" key="5">
    <source>
        <dbReference type="ARBA" id="ARBA00022729"/>
    </source>
</evidence>
<evidence type="ECO:0000256" key="11">
    <source>
        <dbReference type="PIRSR" id="PIRSR603915-2"/>
    </source>
</evidence>
<evidence type="ECO:0000313" key="16">
    <source>
        <dbReference type="EMBL" id="CAG2231190.1"/>
    </source>
</evidence>
<feature type="transmembrane region" description="Helical" evidence="14">
    <location>
        <begin position="1678"/>
        <end position="1700"/>
    </location>
</feature>
<evidence type="ECO:0000256" key="6">
    <source>
        <dbReference type="ARBA" id="ARBA00022989"/>
    </source>
</evidence>
<dbReference type="Pfam" id="PF08016">
    <property type="entry name" value="PKD_channel"/>
    <property type="match status" value="1"/>
</dbReference>
<feature type="domain" description="PLAT" evidence="15">
    <location>
        <begin position="1083"/>
        <end position="1203"/>
    </location>
</feature>
<dbReference type="InterPro" id="IPR003915">
    <property type="entry name" value="PKD_2"/>
</dbReference>
<proteinExistence type="inferred from homology"/>
<feature type="disulfide bond" evidence="11">
    <location>
        <begin position="1490"/>
        <end position="1503"/>
    </location>
</feature>
<evidence type="ECO:0000256" key="7">
    <source>
        <dbReference type="ARBA" id="ARBA00023069"/>
    </source>
</evidence>
<dbReference type="PANTHER" id="PTHR10877">
    <property type="entry name" value="POLYCYSTIN FAMILY MEMBER"/>
    <property type="match status" value="1"/>
</dbReference>
<feature type="compositionally biased region" description="Polar residues" evidence="13">
    <location>
        <begin position="1213"/>
        <end position="1223"/>
    </location>
</feature>
<dbReference type="Gene3D" id="1.20.120.350">
    <property type="entry name" value="Voltage-gated potassium channels. Chain C"/>
    <property type="match status" value="1"/>
</dbReference>
<dbReference type="InterPro" id="IPR001024">
    <property type="entry name" value="PLAT/LH2_dom"/>
</dbReference>
<dbReference type="InterPro" id="IPR035986">
    <property type="entry name" value="PKD_dom_sf"/>
</dbReference>
<comment type="caution">
    <text evidence="16">The sequence shown here is derived from an EMBL/GenBank/DDBJ whole genome shotgun (WGS) entry which is preliminary data.</text>
</comment>
<keyword evidence="6 14" id="KW-1133">Transmembrane helix</keyword>
<dbReference type="InterPro" id="IPR013122">
    <property type="entry name" value="PKD1_2_channel"/>
</dbReference>
<evidence type="ECO:0000313" key="17">
    <source>
        <dbReference type="Proteomes" id="UP000683360"/>
    </source>
</evidence>
<dbReference type="GO" id="GO:0005509">
    <property type="term" value="F:calcium ion binding"/>
    <property type="evidence" value="ECO:0007669"/>
    <property type="project" value="InterPro"/>
</dbReference>
<dbReference type="GO" id="GO:0050982">
    <property type="term" value="P:detection of mechanical stimulus"/>
    <property type="evidence" value="ECO:0007669"/>
    <property type="project" value="TreeGrafter"/>
</dbReference>
<comment type="similarity">
    <text evidence="2">Belongs to the polycystin family.</text>
</comment>
<dbReference type="Pfam" id="PF02010">
    <property type="entry name" value="REJ"/>
    <property type="match status" value="1"/>
</dbReference>
<dbReference type="OrthoDB" id="444119at2759"/>
<dbReference type="PROSITE" id="PS50095">
    <property type="entry name" value="PLAT"/>
    <property type="match status" value="1"/>
</dbReference>
<evidence type="ECO:0000256" key="3">
    <source>
        <dbReference type="ARBA" id="ARBA00022475"/>
    </source>
</evidence>
<evidence type="ECO:0000256" key="4">
    <source>
        <dbReference type="ARBA" id="ARBA00022692"/>
    </source>
</evidence>
<feature type="compositionally biased region" description="Basic and acidic residues" evidence="13">
    <location>
        <begin position="1228"/>
        <end position="1246"/>
    </location>
</feature>
<feature type="compositionally biased region" description="Basic and acidic residues" evidence="13">
    <location>
        <begin position="1191"/>
        <end position="1201"/>
    </location>
</feature>
<feature type="transmembrane region" description="Helical" evidence="14">
    <location>
        <begin position="1301"/>
        <end position="1324"/>
    </location>
</feature>
<dbReference type="EMBL" id="CAJPWZ010002131">
    <property type="protein sequence ID" value="CAG2231190.1"/>
    <property type="molecule type" value="Genomic_DNA"/>
</dbReference>
<keyword evidence="3" id="KW-1003">Cell membrane</keyword>
<keyword evidence="9" id="KW-0325">Glycoprotein</keyword>
<dbReference type="InterPro" id="IPR046338">
    <property type="entry name" value="GAIN_dom_sf"/>
</dbReference>
<dbReference type="PANTHER" id="PTHR10877:SF194">
    <property type="entry name" value="LOCATION OF VULVA DEFECTIVE 1"/>
    <property type="match status" value="1"/>
</dbReference>
<keyword evidence="4 14" id="KW-0812">Transmembrane</keyword>
<protein>
    <submittedName>
        <fullName evidence="16">PKD1L2</fullName>
    </submittedName>
</protein>
<evidence type="ECO:0000256" key="13">
    <source>
        <dbReference type="SAM" id="MobiDB-lite"/>
    </source>
</evidence>
<dbReference type="Proteomes" id="UP000683360">
    <property type="component" value="Unassembled WGS sequence"/>
</dbReference>
<keyword evidence="7" id="KW-0969">Cilium</keyword>
<evidence type="ECO:0000256" key="2">
    <source>
        <dbReference type="ARBA" id="ARBA00007200"/>
    </source>
</evidence>
<accession>A0A8S3TBK0</accession>
<evidence type="ECO:0000256" key="1">
    <source>
        <dbReference type="ARBA" id="ARBA00004272"/>
    </source>
</evidence>
<keyword evidence="17" id="KW-1185">Reference proteome</keyword>
<dbReference type="InterPro" id="IPR051223">
    <property type="entry name" value="Polycystin"/>
</dbReference>